<dbReference type="EMBL" id="JAUSTZ010000008">
    <property type="protein sequence ID" value="MDQ0227220.1"/>
    <property type="molecule type" value="Genomic_DNA"/>
</dbReference>
<dbReference type="Gene3D" id="3.10.180.10">
    <property type="entry name" value="2,3-Dihydroxybiphenyl 1,2-Dioxygenase, domain 1"/>
    <property type="match status" value="1"/>
</dbReference>
<dbReference type="PROSITE" id="PS51819">
    <property type="entry name" value="VOC"/>
    <property type="match status" value="1"/>
</dbReference>
<comment type="caution">
    <text evidence="2">The sequence shown here is derived from an EMBL/GenBank/DDBJ whole genome shotgun (WGS) entry which is preliminary data.</text>
</comment>
<dbReference type="Pfam" id="PF00903">
    <property type="entry name" value="Glyoxalase"/>
    <property type="match status" value="1"/>
</dbReference>
<organism evidence="2 3">
    <name type="scientific">Metabacillus niabensis</name>
    <dbReference type="NCBI Taxonomy" id="324854"/>
    <lineage>
        <taxon>Bacteria</taxon>
        <taxon>Bacillati</taxon>
        <taxon>Bacillota</taxon>
        <taxon>Bacilli</taxon>
        <taxon>Bacillales</taxon>
        <taxon>Bacillaceae</taxon>
        <taxon>Metabacillus</taxon>
    </lineage>
</organism>
<dbReference type="GO" id="GO:0016829">
    <property type="term" value="F:lyase activity"/>
    <property type="evidence" value="ECO:0007669"/>
    <property type="project" value="UniProtKB-KW"/>
</dbReference>
<gene>
    <name evidence="2" type="ORF">J2S02_003565</name>
</gene>
<dbReference type="Proteomes" id="UP001232245">
    <property type="component" value="Unassembled WGS sequence"/>
</dbReference>
<dbReference type="RefSeq" id="WP_174881693.1">
    <property type="nucleotide sequence ID" value="NZ_CADEPK010000405.1"/>
</dbReference>
<evidence type="ECO:0000313" key="3">
    <source>
        <dbReference type="Proteomes" id="UP001232245"/>
    </source>
</evidence>
<keyword evidence="2" id="KW-0456">Lyase</keyword>
<sequence length="118" mass="13604">MPINLNLIVIRTLNMEQTVSFYQDLVLIFNKERHGNGPEHYACEFGSFVFEIYPSQSRQIDATTRIGFNVDNIERIIEKLWLRKAQVVTEPTVSILGKRAVLEDPDGRKVELVEALKK</sequence>
<reference evidence="2 3" key="1">
    <citation type="submission" date="2023-07" db="EMBL/GenBank/DDBJ databases">
        <title>Genomic Encyclopedia of Type Strains, Phase IV (KMG-IV): sequencing the most valuable type-strain genomes for metagenomic binning, comparative biology and taxonomic classification.</title>
        <authorList>
            <person name="Goeker M."/>
        </authorList>
    </citation>
    <scope>NUCLEOTIDE SEQUENCE [LARGE SCALE GENOMIC DNA]</scope>
    <source>
        <strain evidence="2 3">DSM 17723</strain>
    </source>
</reference>
<evidence type="ECO:0000313" key="2">
    <source>
        <dbReference type="EMBL" id="MDQ0227220.1"/>
    </source>
</evidence>
<accession>A0ABT9Z5F8</accession>
<protein>
    <submittedName>
        <fullName evidence="2">Enzyme related to lactoylglutathione lyase</fullName>
    </submittedName>
</protein>
<dbReference type="InterPro" id="IPR004360">
    <property type="entry name" value="Glyas_Fos-R_dOase_dom"/>
</dbReference>
<feature type="domain" description="VOC" evidence="1">
    <location>
        <begin position="4"/>
        <end position="115"/>
    </location>
</feature>
<dbReference type="InterPro" id="IPR029068">
    <property type="entry name" value="Glyas_Bleomycin-R_OHBP_Dase"/>
</dbReference>
<name>A0ABT9Z5F8_9BACI</name>
<evidence type="ECO:0000259" key="1">
    <source>
        <dbReference type="PROSITE" id="PS51819"/>
    </source>
</evidence>
<dbReference type="SUPFAM" id="SSF54593">
    <property type="entry name" value="Glyoxalase/Bleomycin resistance protein/Dihydroxybiphenyl dioxygenase"/>
    <property type="match status" value="1"/>
</dbReference>
<keyword evidence="3" id="KW-1185">Reference proteome</keyword>
<dbReference type="InterPro" id="IPR037523">
    <property type="entry name" value="VOC_core"/>
</dbReference>
<proteinExistence type="predicted"/>